<gene>
    <name evidence="1" type="ORF">PP2015_2331</name>
</gene>
<sequence>MLGQEAQQDPLDEACNGVAQRKQDAHRSVRIAQRWVKRKLGWLQVLG</sequence>
<protein>
    <submittedName>
        <fullName evidence="1">Uncharacterized protein</fullName>
    </submittedName>
</protein>
<keyword evidence="2" id="KW-1185">Reference proteome</keyword>
<dbReference type="Proteomes" id="UP000061457">
    <property type="component" value="Chromosome I"/>
</dbReference>
<name>A0A0S2K3D4_9GAMM</name>
<evidence type="ECO:0000313" key="2">
    <source>
        <dbReference type="Proteomes" id="UP000061457"/>
    </source>
</evidence>
<organism evidence="1 2">
    <name type="scientific">Pseudoalteromonas phenolica</name>
    <dbReference type="NCBI Taxonomy" id="161398"/>
    <lineage>
        <taxon>Bacteria</taxon>
        <taxon>Pseudomonadati</taxon>
        <taxon>Pseudomonadota</taxon>
        <taxon>Gammaproteobacteria</taxon>
        <taxon>Alteromonadales</taxon>
        <taxon>Pseudoalteromonadaceae</taxon>
        <taxon>Pseudoalteromonas</taxon>
    </lineage>
</organism>
<accession>A0A0S2K3D4</accession>
<reference evidence="1 2" key="1">
    <citation type="submission" date="2015-11" db="EMBL/GenBank/DDBJ databases">
        <authorList>
            <person name="Zhang Y."/>
            <person name="Guo Z."/>
        </authorList>
    </citation>
    <scope>NUCLEOTIDE SEQUENCE [LARGE SCALE GENOMIC DNA]</scope>
    <source>
        <strain evidence="1 2">KCTC 12086</strain>
    </source>
</reference>
<dbReference type="AlphaFoldDB" id="A0A0S2K3D4"/>
<evidence type="ECO:0000313" key="1">
    <source>
        <dbReference type="EMBL" id="ALO42827.1"/>
    </source>
</evidence>
<dbReference type="KEGG" id="pphe:PP2015_2331"/>
<dbReference type="PATRIC" id="fig|161398.10.peg.2378"/>
<proteinExistence type="predicted"/>
<dbReference type="EMBL" id="CP013187">
    <property type="protein sequence ID" value="ALO42827.1"/>
    <property type="molecule type" value="Genomic_DNA"/>
</dbReference>